<accession>A0ABW0IXK3</accession>
<dbReference type="EMBL" id="JBHSLW010000056">
    <property type="protein sequence ID" value="MFC5423061.1"/>
    <property type="molecule type" value="Genomic_DNA"/>
</dbReference>
<gene>
    <name evidence="1" type="ORF">ACFPOB_26275</name>
</gene>
<evidence type="ECO:0000313" key="2">
    <source>
        <dbReference type="Proteomes" id="UP001596053"/>
    </source>
</evidence>
<dbReference type="Proteomes" id="UP001596053">
    <property type="component" value="Unassembled WGS sequence"/>
</dbReference>
<name>A0ABW0IXK3_9HYPH</name>
<reference evidence="2" key="1">
    <citation type="journal article" date="2019" name="Int. J. Syst. Evol. Microbiol.">
        <title>The Global Catalogue of Microorganisms (GCM) 10K type strain sequencing project: providing services to taxonomists for standard genome sequencing and annotation.</title>
        <authorList>
            <consortium name="The Broad Institute Genomics Platform"/>
            <consortium name="The Broad Institute Genome Sequencing Center for Infectious Disease"/>
            <person name="Wu L."/>
            <person name="Ma J."/>
        </authorList>
    </citation>
    <scope>NUCLEOTIDE SEQUENCE [LARGE SCALE GENOMIC DNA]</scope>
    <source>
        <strain evidence="2">NCAIM B.01391</strain>
    </source>
</reference>
<keyword evidence="2" id="KW-1185">Reference proteome</keyword>
<comment type="caution">
    <text evidence="1">The sequence shown here is derived from an EMBL/GenBank/DDBJ whole genome shotgun (WGS) entry which is preliminary data.</text>
</comment>
<protein>
    <submittedName>
        <fullName evidence="1">Uncharacterized protein</fullName>
    </submittedName>
</protein>
<organism evidence="1 2">
    <name type="scientific">Bosea eneae</name>
    <dbReference type="NCBI Taxonomy" id="151454"/>
    <lineage>
        <taxon>Bacteria</taxon>
        <taxon>Pseudomonadati</taxon>
        <taxon>Pseudomonadota</taxon>
        <taxon>Alphaproteobacteria</taxon>
        <taxon>Hyphomicrobiales</taxon>
        <taxon>Boseaceae</taxon>
        <taxon>Bosea</taxon>
    </lineage>
</organism>
<evidence type="ECO:0000313" key="1">
    <source>
        <dbReference type="EMBL" id="MFC5423061.1"/>
    </source>
</evidence>
<proteinExistence type="predicted"/>
<sequence>MWLLPWRSGVARQREQRAASMDRLMEASARRIDVASAENAAAAREMKGAVARRNADVEPLRPILAKLLSRLRDDHHPHR</sequence>
<dbReference type="RefSeq" id="WP_377801255.1">
    <property type="nucleotide sequence ID" value="NZ_JBHSLW010000056.1"/>
</dbReference>